<accession>A0ABX8KZ18</accession>
<gene>
    <name evidence="2" type="ORF">I6L55_02970</name>
</gene>
<dbReference type="EMBL" id="CP077302">
    <property type="protein sequence ID" value="QXB19063.1"/>
    <property type="molecule type" value="Genomic_DNA"/>
</dbReference>
<reference evidence="2 3" key="1">
    <citation type="submission" date="2021-06" db="EMBL/GenBank/DDBJ databases">
        <title>FDA dAtabase for Regulatory Grade micrObial Sequences (FDA-ARGOS): Supporting development and validation of Infectious Disease Dx tests.</title>
        <authorList>
            <person name="Sproer C."/>
            <person name="Gronow S."/>
            <person name="Severitt S."/>
            <person name="Schroder I."/>
            <person name="Tallon L."/>
            <person name="Sadzewicz L."/>
            <person name="Zhao X."/>
            <person name="Boylan J."/>
            <person name="Ott S."/>
            <person name="Bowen H."/>
            <person name="Vavikolanu K."/>
            <person name="Mehta A."/>
            <person name="Aluvathingal J."/>
            <person name="Nadendla S."/>
            <person name="Lowell S."/>
            <person name="Myers T."/>
            <person name="Yan Y."/>
        </authorList>
    </citation>
    <scope>NUCLEOTIDE SEQUENCE [LARGE SCALE GENOMIC DNA]</scope>
    <source>
        <strain evidence="2 3">FDAARGOS 1425</strain>
    </source>
</reference>
<proteinExistence type="predicted"/>
<dbReference type="RefSeq" id="WP_092100678.1">
    <property type="nucleotide sequence ID" value="NZ_CP047198.1"/>
</dbReference>
<evidence type="ECO:0000259" key="1">
    <source>
        <dbReference type="Pfam" id="PF19502"/>
    </source>
</evidence>
<name>A0ABX8KZ18_9CORY</name>
<evidence type="ECO:0000313" key="2">
    <source>
        <dbReference type="EMBL" id="QXB19063.1"/>
    </source>
</evidence>
<organism evidence="2 3">
    <name type="scientific">Corynebacterium coyleae</name>
    <dbReference type="NCBI Taxonomy" id="53374"/>
    <lineage>
        <taxon>Bacteria</taxon>
        <taxon>Bacillati</taxon>
        <taxon>Actinomycetota</taxon>
        <taxon>Actinomycetes</taxon>
        <taxon>Mycobacteriales</taxon>
        <taxon>Corynebacteriaceae</taxon>
        <taxon>Corynebacterium</taxon>
    </lineage>
</organism>
<keyword evidence="3" id="KW-1185">Reference proteome</keyword>
<dbReference type="InterPro" id="IPR045792">
    <property type="entry name" value="DUF6036"/>
</dbReference>
<dbReference type="Pfam" id="PF19502">
    <property type="entry name" value="DUF6036"/>
    <property type="match status" value="1"/>
</dbReference>
<sequence length="171" mass="18530">MDLTREELLHALAELEKQLGNQGTNATLRVIGGAAIALRYDATRATADIDSVFGNYRQVRNAVEETAVKLGLPADWVNSQVHDLGLPFSADHSPDLLVIGPNLTVEIASAEFLLFTKVVSTRQAEQDLDDAVVLAKHLGLRNAQDIEQVVKQFGSVDGPVELFVEDIAAEL</sequence>
<dbReference type="Proteomes" id="UP000683520">
    <property type="component" value="Chromosome"/>
</dbReference>
<dbReference type="GeneID" id="92749139"/>
<evidence type="ECO:0000313" key="3">
    <source>
        <dbReference type="Proteomes" id="UP000683520"/>
    </source>
</evidence>
<feature type="domain" description="DUF6036" evidence="1">
    <location>
        <begin position="8"/>
        <end position="130"/>
    </location>
</feature>
<protein>
    <recommendedName>
        <fullName evidence="1">DUF6036 domain-containing protein</fullName>
    </recommendedName>
</protein>